<evidence type="ECO:0000256" key="7">
    <source>
        <dbReference type="ARBA" id="ARBA00047942"/>
    </source>
</evidence>
<evidence type="ECO:0000256" key="5">
    <source>
        <dbReference type="ARBA" id="ARBA00022691"/>
    </source>
</evidence>
<evidence type="ECO:0000256" key="1">
    <source>
        <dbReference type="ARBA" id="ARBA00006594"/>
    </source>
</evidence>
<protein>
    <recommendedName>
        <fullName evidence="2">site-specific DNA-methyltransferase (adenine-specific)</fullName>
        <ecNumber evidence="2">2.1.1.72</ecNumber>
    </recommendedName>
</protein>
<comment type="similarity">
    <text evidence="1">Belongs to the N(4)/N(6)-methyltransferase family.</text>
</comment>
<dbReference type="PANTHER" id="PTHR42998">
    <property type="entry name" value="TYPE I RESTRICTION ENZYME HINDVIIP M PROTEIN-RELATED"/>
    <property type="match status" value="1"/>
</dbReference>
<gene>
    <name evidence="9" type="ORF">U27_03344</name>
</gene>
<evidence type="ECO:0000256" key="3">
    <source>
        <dbReference type="ARBA" id="ARBA00022603"/>
    </source>
</evidence>
<dbReference type="InterPro" id="IPR003356">
    <property type="entry name" value="DNA_methylase_A-5"/>
</dbReference>
<dbReference type="STRING" id="1499967.U27_03344"/>
<keyword evidence="3" id="KW-0489">Methyltransferase</keyword>
<dbReference type="GO" id="GO:0009007">
    <property type="term" value="F:site-specific DNA-methyltransferase (adenine-specific) activity"/>
    <property type="evidence" value="ECO:0007669"/>
    <property type="project" value="UniProtKB-EC"/>
</dbReference>
<keyword evidence="10" id="KW-1185">Reference proteome</keyword>
<dbReference type="eggNOG" id="COG0286">
    <property type="taxonomic scope" value="Bacteria"/>
</dbReference>
<comment type="catalytic activity">
    <reaction evidence="7">
        <text>a 2'-deoxyadenosine in DNA + S-adenosyl-L-methionine = an N(6)-methyl-2'-deoxyadenosine in DNA + S-adenosyl-L-homocysteine + H(+)</text>
        <dbReference type="Rhea" id="RHEA:15197"/>
        <dbReference type="Rhea" id="RHEA-COMP:12418"/>
        <dbReference type="Rhea" id="RHEA-COMP:12419"/>
        <dbReference type="ChEBI" id="CHEBI:15378"/>
        <dbReference type="ChEBI" id="CHEBI:57856"/>
        <dbReference type="ChEBI" id="CHEBI:59789"/>
        <dbReference type="ChEBI" id="CHEBI:90615"/>
        <dbReference type="ChEBI" id="CHEBI:90616"/>
        <dbReference type="EC" id="2.1.1.72"/>
    </reaction>
</comment>
<reference evidence="9" key="1">
    <citation type="journal article" date="2015" name="PeerJ">
        <title>First genomic representation of candidate bacterial phylum KSB3 points to enhanced environmental sensing as a trigger of wastewater bulking.</title>
        <authorList>
            <person name="Sekiguchi Y."/>
            <person name="Ohashi A."/>
            <person name="Parks D.H."/>
            <person name="Yamauchi T."/>
            <person name="Tyson G.W."/>
            <person name="Hugenholtz P."/>
        </authorList>
    </citation>
    <scope>NUCLEOTIDE SEQUENCE [LARGE SCALE GENOMIC DNA]</scope>
</reference>
<dbReference type="EC" id="2.1.1.72" evidence="2"/>
<dbReference type="Gene3D" id="3.40.50.150">
    <property type="entry name" value="Vaccinia Virus protein VP39"/>
    <property type="match status" value="1"/>
</dbReference>
<dbReference type="Gene3D" id="1.20.1260.30">
    <property type="match status" value="1"/>
</dbReference>
<dbReference type="Pfam" id="PF02384">
    <property type="entry name" value="N6_Mtase"/>
    <property type="match status" value="1"/>
</dbReference>
<sequence length="127" mass="13883">MDAIEKENPALKDVLPKVFARGNLDPTNLGGLIDLVSNIAIGGAKVRSADVLGHVFEYFWGEFALAEGKKGGQFYTPRSVVELLVEMLEPYKDRVFDPCCGSGGMFVQSEKFVAEHQGKINDISIYG</sequence>
<dbReference type="Proteomes" id="UP000030661">
    <property type="component" value="Unassembled WGS sequence"/>
</dbReference>
<dbReference type="GO" id="GO:0009307">
    <property type="term" value="P:DNA restriction-modification system"/>
    <property type="evidence" value="ECO:0007669"/>
    <property type="project" value="UniProtKB-KW"/>
</dbReference>
<feature type="domain" description="DNA methylase adenine-specific" evidence="8">
    <location>
        <begin position="48"/>
        <end position="127"/>
    </location>
</feature>
<evidence type="ECO:0000256" key="6">
    <source>
        <dbReference type="ARBA" id="ARBA00022747"/>
    </source>
</evidence>
<dbReference type="AlphaFoldDB" id="A0A081BVM7"/>
<dbReference type="PRINTS" id="PR00507">
    <property type="entry name" value="N12N6MTFRASE"/>
</dbReference>
<dbReference type="InterPro" id="IPR052916">
    <property type="entry name" value="Type-I_RE_MTase_Subunit"/>
</dbReference>
<name>A0A081BVM7_VECG1</name>
<dbReference type="SUPFAM" id="SSF53335">
    <property type="entry name" value="S-adenosyl-L-methionine-dependent methyltransferases"/>
    <property type="match status" value="1"/>
</dbReference>
<organism evidence="9">
    <name type="scientific">Vecturithrix granuli</name>
    <dbReference type="NCBI Taxonomy" id="1499967"/>
    <lineage>
        <taxon>Bacteria</taxon>
        <taxon>Candidatus Moduliflexota</taxon>
        <taxon>Candidatus Vecturitrichia</taxon>
        <taxon>Candidatus Vecturitrichales</taxon>
        <taxon>Candidatus Vecturitrichaceae</taxon>
        <taxon>Candidatus Vecturithrix</taxon>
    </lineage>
</organism>
<evidence type="ECO:0000259" key="8">
    <source>
        <dbReference type="Pfam" id="PF02384"/>
    </source>
</evidence>
<keyword evidence="4" id="KW-0808">Transferase</keyword>
<evidence type="ECO:0000256" key="2">
    <source>
        <dbReference type="ARBA" id="ARBA00011900"/>
    </source>
</evidence>
<accession>A0A081BVM7</accession>
<dbReference type="GO" id="GO:0032259">
    <property type="term" value="P:methylation"/>
    <property type="evidence" value="ECO:0007669"/>
    <property type="project" value="UniProtKB-KW"/>
</dbReference>
<dbReference type="GO" id="GO:0003677">
    <property type="term" value="F:DNA binding"/>
    <property type="evidence" value="ECO:0007669"/>
    <property type="project" value="InterPro"/>
</dbReference>
<dbReference type="HOGENOM" id="CLU_1966217_0_0_0"/>
<keyword evidence="5" id="KW-0949">S-adenosyl-L-methionine</keyword>
<dbReference type="EMBL" id="DF820464">
    <property type="protein sequence ID" value="GAK56382.1"/>
    <property type="molecule type" value="Genomic_DNA"/>
</dbReference>
<dbReference type="GO" id="GO:0008170">
    <property type="term" value="F:N-methyltransferase activity"/>
    <property type="evidence" value="ECO:0007669"/>
    <property type="project" value="InterPro"/>
</dbReference>
<evidence type="ECO:0000256" key="4">
    <source>
        <dbReference type="ARBA" id="ARBA00022679"/>
    </source>
</evidence>
<dbReference type="PANTHER" id="PTHR42998:SF1">
    <property type="entry name" value="TYPE I RESTRICTION ENZYME HINDI METHYLASE SUBUNIT"/>
    <property type="match status" value="1"/>
</dbReference>
<dbReference type="InterPro" id="IPR029063">
    <property type="entry name" value="SAM-dependent_MTases_sf"/>
</dbReference>
<dbReference type="InterPro" id="IPR038333">
    <property type="entry name" value="T1MK-like_N_sf"/>
</dbReference>
<proteinExistence type="inferred from homology"/>
<evidence type="ECO:0000313" key="10">
    <source>
        <dbReference type="Proteomes" id="UP000030661"/>
    </source>
</evidence>
<keyword evidence="6" id="KW-0680">Restriction system</keyword>
<evidence type="ECO:0000313" key="9">
    <source>
        <dbReference type="EMBL" id="GAK56382.1"/>
    </source>
</evidence>